<comment type="catalytic activity">
    <reaction evidence="1 7 8">
        <text>Thiol-dependent hydrolysis of ester, thioester, amide, peptide and isopeptide bonds formed by the C-terminal Gly of ubiquitin (a 76-residue protein attached to proteins as an intracellular targeting signal).</text>
        <dbReference type="EC" id="3.4.19.12"/>
    </reaction>
</comment>
<evidence type="ECO:0000313" key="11">
    <source>
        <dbReference type="Proteomes" id="UP001648503"/>
    </source>
</evidence>
<evidence type="ECO:0000256" key="5">
    <source>
        <dbReference type="ARBA" id="ARBA00022801"/>
    </source>
</evidence>
<evidence type="ECO:0000256" key="6">
    <source>
        <dbReference type="ARBA" id="ARBA00022807"/>
    </source>
</evidence>
<dbReference type="SUPFAM" id="SSF54001">
    <property type="entry name" value="Cysteine proteinases"/>
    <property type="match status" value="1"/>
</dbReference>
<dbReference type="PANTHER" id="PTHR10589">
    <property type="entry name" value="UBIQUITIN CARBOXYL-TERMINAL HYDROLASE"/>
    <property type="match status" value="1"/>
</dbReference>
<keyword evidence="11" id="KW-1185">Reference proteome</keyword>
<evidence type="ECO:0000313" key="10">
    <source>
        <dbReference type="EMBL" id="KAH6600846.1"/>
    </source>
</evidence>
<dbReference type="Pfam" id="PF01088">
    <property type="entry name" value="Peptidase_C12"/>
    <property type="match status" value="1"/>
</dbReference>
<proteinExistence type="inferred from homology"/>
<feature type="active site" description="Proton donor" evidence="7">
    <location>
        <position position="205"/>
    </location>
</feature>
<gene>
    <name evidence="10" type="ORF">BASA50_002014</name>
</gene>
<dbReference type="PROSITE" id="PS00140">
    <property type="entry name" value="UCH_1"/>
    <property type="match status" value="1"/>
</dbReference>
<feature type="site" description="Transition state stabilizer" evidence="7">
    <location>
        <position position="88"/>
    </location>
</feature>
<evidence type="ECO:0000256" key="4">
    <source>
        <dbReference type="ARBA" id="ARBA00022786"/>
    </source>
</evidence>
<keyword evidence="3 7" id="KW-0645">Protease</keyword>
<evidence type="ECO:0000259" key="9">
    <source>
        <dbReference type="PROSITE" id="PS52048"/>
    </source>
</evidence>
<dbReference type="PANTHER" id="PTHR10589:SF17">
    <property type="entry name" value="UBIQUITIN CARBOXYL-TERMINAL HYDROLASE"/>
    <property type="match status" value="1"/>
</dbReference>
<dbReference type="Gene3D" id="3.40.532.10">
    <property type="entry name" value="Peptidase C12, ubiquitin carboxyl-terminal hydrolase"/>
    <property type="match status" value="1"/>
</dbReference>
<name>A0ABQ8FMG6_9FUNG</name>
<evidence type="ECO:0000256" key="7">
    <source>
        <dbReference type="PROSITE-ProRule" id="PRU01393"/>
    </source>
</evidence>
<organism evidence="10 11">
    <name type="scientific">Batrachochytrium salamandrivorans</name>
    <dbReference type="NCBI Taxonomy" id="1357716"/>
    <lineage>
        <taxon>Eukaryota</taxon>
        <taxon>Fungi</taxon>
        <taxon>Fungi incertae sedis</taxon>
        <taxon>Chytridiomycota</taxon>
        <taxon>Chytridiomycota incertae sedis</taxon>
        <taxon>Chytridiomycetes</taxon>
        <taxon>Rhizophydiales</taxon>
        <taxon>Rhizophydiales incertae sedis</taxon>
        <taxon>Batrachochytrium</taxon>
    </lineage>
</organism>
<dbReference type="PROSITE" id="PS52048">
    <property type="entry name" value="UCH_DOMAIN"/>
    <property type="match status" value="1"/>
</dbReference>
<keyword evidence="5 7" id="KW-0378">Hydrolase</keyword>
<feature type="active site" description="Nucleophile" evidence="7">
    <location>
        <position position="94"/>
    </location>
</feature>
<dbReference type="InterPro" id="IPR038765">
    <property type="entry name" value="Papain-like_cys_pep_sf"/>
</dbReference>
<sequence length="268" mass="30218">MSNKWIPLESNPDVMNKYLRLLGVRSPLCFCDVWGFDPDLLQMIARPVKALVLLFPITEKYEKFRKEEETRILKNGQIVSKEIYFVRQTIPNACGTIGLLHALANNKEALDMAGDGPLARMLERTKDKTPEERASVLEADQDLTDIHQQTSADGQTAVWYTLVAICMNLYTLRVYSLTLDDANSRATFQLDIVKAPSADEEVDLHFVCFVEKDGHLYELDGRKPFPINHGSVSGDLLMDSVSVVQQFMEREPGQVNFSILALAPPQLD</sequence>
<dbReference type="EC" id="3.4.19.12" evidence="8"/>
<keyword evidence="6 7" id="KW-0788">Thiol protease</keyword>
<dbReference type="InterPro" id="IPR057254">
    <property type="entry name" value="UCH_AS"/>
</dbReference>
<accession>A0ABQ8FMG6</accession>
<evidence type="ECO:0000256" key="2">
    <source>
        <dbReference type="ARBA" id="ARBA00009326"/>
    </source>
</evidence>
<dbReference type="EMBL" id="JAFCIX010000026">
    <property type="protein sequence ID" value="KAH6600846.1"/>
    <property type="molecule type" value="Genomic_DNA"/>
</dbReference>
<evidence type="ECO:0000256" key="1">
    <source>
        <dbReference type="ARBA" id="ARBA00000707"/>
    </source>
</evidence>
<protein>
    <recommendedName>
        <fullName evidence="8">Ubiquitin carboxyl-terminal hydrolase</fullName>
        <ecNumber evidence="8">3.4.19.12</ecNumber>
    </recommendedName>
</protein>
<evidence type="ECO:0000256" key="8">
    <source>
        <dbReference type="RuleBase" id="RU361215"/>
    </source>
</evidence>
<reference evidence="10 11" key="1">
    <citation type="submission" date="2021-02" db="EMBL/GenBank/DDBJ databases">
        <title>Variation within the Batrachochytrium salamandrivorans European outbreak.</title>
        <authorList>
            <person name="Kelly M."/>
            <person name="Pasmans F."/>
            <person name="Shea T.P."/>
            <person name="Munoz J.F."/>
            <person name="Carranza S."/>
            <person name="Cuomo C.A."/>
            <person name="Martel A."/>
        </authorList>
    </citation>
    <scope>NUCLEOTIDE SEQUENCE [LARGE SCALE GENOMIC DNA]</scope>
    <source>
        <strain evidence="10 11">AMFP18/2</strain>
    </source>
</reference>
<dbReference type="PRINTS" id="PR00707">
    <property type="entry name" value="UBCTHYDRLASE"/>
</dbReference>
<dbReference type="InterPro" id="IPR001578">
    <property type="entry name" value="Peptidase_C12_UCH"/>
</dbReference>
<feature type="site" description="Important for enzyme activity" evidence="7">
    <location>
        <position position="220"/>
    </location>
</feature>
<keyword evidence="4 7" id="KW-0833">Ubl conjugation pathway</keyword>
<feature type="domain" description="UCH catalytic" evidence="9">
    <location>
        <begin position="4"/>
        <end position="264"/>
    </location>
</feature>
<dbReference type="InterPro" id="IPR036959">
    <property type="entry name" value="Peptidase_C12_UCH_sf"/>
</dbReference>
<dbReference type="Proteomes" id="UP001648503">
    <property type="component" value="Unassembled WGS sequence"/>
</dbReference>
<comment type="caution">
    <text evidence="10">The sequence shown here is derived from an EMBL/GenBank/DDBJ whole genome shotgun (WGS) entry which is preliminary data.</text>
</comment>
<evidence type="ECO:0000256" key="3">
    <source>
        <dbReference type="ARBA" id="ARBA00022670"/>
    </source>
</evidence>
<comment type="similarity">
    <text evidence="2 7 8">Belongs to the peptidase C12 family.</text>
</comment>
<dbReference type="CDD" id="cd09616">
    <property type="entry name" value="Peptidase_C12_UCH_L1_L3"/>
    <property type="match status" value="1"/>
</dbReference>